<feature type="compositionally biased region" description="Polar residues" evidence="1">
    <location>
        <begin position="23"/>
        <end position="32"/>
    </location>
</feature>
<dbReference type="AlphaFoldDB" id="A0A7H0LGV8"/>
<feature type="signal peptide" evidence="2">
    <location>
        <begin position="1"/>
        <end position="17"/>
    </location>
</feature>
<proteinExistence type="predicted"/>
<feature type="compositionally biased region" description="Basic and acidic residues" evidence="1">
    <location>
        <begin position="36"/>
        <end position="49"/>
    </location>
</feature>
<organism evidence="3 4">
    <name type="scientific">Sphingomonas alpina</name>
    <dbReference type="NCBI Taxonomy" id="653931"/>
    <lineage>
        <taxon>Bacteria</taxon>
        <taxon>Pseudomonadati</taxon>
        <taxon>Pseudomonadota</taxon>
        <taxon>Alphaproteobacteria</taxon>
        <taxon>Sphingomonadales</taxon>
        <taxon>Sphingomonadaceae</taxon>
        <taxon>Sphingomonas</taxon>
    </lineage>
</organism>
<reference evidence="3 4" key="1">
    <citation type="submission" date="2020-09" db="EMBL/GenBank/DDBJ databases">
        <title>Sphingomonas sp., a new species isolated from pork steak.</title>
        <authorList>
            <person name="Heidler von Heilborn D."/>
        </authorList>
    </citation>
    <scope>NUCLEOTIDE SEQUENCE [LARGE SCALE GENOMIC DNA]</scope>
    <source>
        <strain evidence="4">S8-3T</strain>
    </source>
</reference>
<dbReference type="KEGG" id="spap:H3Z74_19740"/>
<evidence type="ECO:0000313" key="3">
    <source>
        <dbReference type="EMBL" id="QNQ08911.1"/>
    </source>
</evidence>
<protein>
    <submittedName>
        <fullName evidence="3">Uncharacterized protein</fullName>
    </submittedName>
</protein>
<feature type="region of interest" description="Disordered" evidence="1">
    <location>
        <begin position="23"/>
        <end position="90"/>
    </location>
</feature>
<accession>A0A7H0LGV8</accession>
<gene>
    <name evidence="3" type="ORF">H3Z74_19740</name>
</gene>
<evidence type="ECO:0000256" key="2">
    <source>
        <dbReference type="SAM" id="SignalP"/>
    </source>
</evidence>
<evidence type="ECO:0000313" key="4">
    <source>
        <dbReference type="Proteomes" id="UP000516148"/>
    </source>
</evidence>
<dbReference type="EMBL" id="CP061038">
    <property type="protein sequence ID" value="QNQ08911.1"/>
    <property type="molecule type" value="Genomic_DNA"/>
</dbReference>
<evidence type="ECO:0000256" key="1">
    <source>
        <dbReference type="SAM" id="MobiDB-lite"/>
    </source>
</evidence>
<name>A0A7H0LGV8_9SPHN</name>
<sequence length="90" mass="9592">MKLLIASALVLASPAMAQTATNGEPTAATVGQSAKAESERKICRSDARTSTRLSRKTCKTAAQWRESDGQSGNADDIMRSRDILGVRPNN</sequence>
<dbReference type="RefSeq" id="WP_187761237.1">
    <property type="nucleotide sequence ID" value="NZ_CP061038.1"/>
</dbReference>
<dbReference type="Proteomes" id="UP000516148">
    <property type="component" value="Chromosome"/>
</dbReference>
<keyword evidence="4" id="KW-1185">Reference proteome</keyword>
<feature type="chain" id="PRO_5028837419" evidence="2">
    <location>
        <begin position="18"/>
        <end position="90"/>
    </location>
</feature>
<keyword evidence="2" id="KW-0732">Signal</keyword>